<dbReference type="EMBL" id="AZHC01000054">
    <property type="protein sequence ID" value="OAA34414.1"/>
    <property type="molecule type" value="Genomic_DNA"/>
</dbReference>
<feature type="region of interest" description="Disordered" evidence="1">
    <location>
        <begin position="690"/>
        <end position="717"/>
    </location>
</feature>
<evidence type="ECO:0000259" key="2">
    <source>
        <dbReference type="PROSITE" id="PS50108"/>
    </source>
</evidence>
<accession>A0A166W767</accession>
<feature type="region of interest" description="Disordered" evidence="1">
    <location>
        <begin position="788"/>
        <end position="836"/>
    </location>
</feature>
<protein>
    <submittedName>
        <fullName evidence="3">PAK-box/P21-Rho-binding protein</fullName>
    </submittedName>
</protein>
<feature type="region of interest" description="Disordered" evidence="1">
    <location>
        <begin position="12"/>
        <end position="54"/>
    </location>
</feature>
<name>A0A166W767_METRR</name>
<feature type="compositionally biased region" description="Polar residues" evidence="1">
    <location>
        <begin position="238"/>
        <end position="249"/>
    </location>
</feature>
<dbReference type="PROSITE" id="PS50108">
    <property type="entry name" value="CRIB"/>
    <property type="match status" value="1"/>
</dbReference>
<feature type="region of interest" description="Disordered" evidence="1">
    <location>
        <begin position="129"/>
        <end position="265"/>
    </location>
</feature>
<dbReference type="STRING" id="1081105.A0A166W767"/>
<sequence length="852" mass="93212">MFGIGAMSLYSGHHDAVPTQAPKRNTKLAKTPRPSASTLQSNPPLDSPSMEQLSSASIADFLGPAVDKPPSPQKLRLLNKQMKRASQIQRHHGHKTASSESSSSSSMNISDRLPWELALDNLSLVRRSSLRSNDSSIPSGDRPESIHHFGKSLFHRRGKSKRESSAQRLSASSIYSGDAPAENSGSGSREGIIPSIFSRRKQSRDEFAPRRPRISGPFNFQHVAHTQRDDVTKDDAPSNGTQTWNSTTLAGVLEAPSPRPRNLPESMFDMYQGQVCGAVSRPPLVPRHTAPASGPRRLPQHTRSQEQLRKNLSQPPPRPPRSPIQVKGFSSPGPLPPPRVSSRQSSYQDITDAIHLNAAARAQTSKELCKPLPFGSATCSKHVVDAFDSHEHYWSAEIPERSSPDERRYTRDVLGARNSSLPLAISTPLSCETLSDVPEEDEQHGTSKRSRLSLASNNSSLRGSQSVPMLRSLIESQRPTSGASETLGCRGIMGLCSLVYDDPRSPVDSGTPTRESWEDLIDYCYEHEAEADCDYQWDRPSLDTPRDSVTPPAKVSAQGNSALELESNGVMLLADSRIFPSQDAPSLSPASYRSTLAEHEVITPNSAFANNFSLPRSDRKSPRPPMKDTSRVSGFTLSPSLFVHPDYQQQMFLSEGERLAYSDYELIEATCHQSAFQDDVASSVGTYRTSPFVDQRSSTSTTATNSTSRSNSIGRQYRSTNSSWTTFARRTASTTSLNKMAAALTDGSEPLPLGQLSEPDHGGPEWTGTHPVAQDSVPDMVPISFSTNGSKKHFHKSHASEPQVLRRIPPQSPVEGGRQRARTTSFTAQSPPPVGQYALFPRTQFKATGDHI</sequence>
<evidence type="ECO:0000313" key="4">
    <source>
        <dbReference type="Proteomes" id="UP000243498"/>
    </source>
</evidence>
<feature type="region of interest" description="Disordered" evidence="1">
    <location>
        <begin position="435"/>
        <end position="468"/>
    </location>
</feature>
<reference evidence="3 4" key="1">
    <citation type="journal article" date="2016" name="Genome Biol. Evol.">
        <title>Divergent and convergent evolution of fungal pathogenicity.</title>
        <authorList>
            <person name="Shang Y."/>
            <person name="Xiao G."/>
            <person name="Zheng P."/>
            <person name="Cen K."/>
            <person name="Zhan S."/>
            <person name="Wang C."/>
        </authorList>
    </citation>
    <scope>NUCLEOTIDE SEQUENCE [LARGE SCALE GENOMIC DNA]</scope>
    <source>
        <strain evidence="3 4">RCEF 4871</strain>
    </source>
</reference>
<feature type="compositionally biased region" description="Polar residues" evidence="1">
    <location>
        <begin position="34"/>
        <end position="54"/>
    </location>
</feature>
<feature type="compositionally biased region" description="Polar residues" evidence="1">
    <location>
        <begin position="166"/>
        <end position="175"/>
    </location>
</feature>
<feature type="compositionally biased region" description="Low complexity" evidence="1">
    <location>
        <begin position="452"/>
        <end position="464"/>
    </location>
</feature>
<feature type="region of interest" description="Disordered" evidence="1">
    <location>
        <begin position="539"/>
        <end position="558"/>
    </location>
</feature>
<proteinExistence type="predicted"/>
<dbReference type="OMA" id="NMSITRH"/>
<feature type="region of interest" description="Disordered" evidence="1">
    <location>
        <begin position="81"/>
        <end position="108"/>
    </location>
</feature>
<gene>
    <name evidence="3" type="ORF">NOR_08489</name>
</gene>
<dbReference type="OrthoDB" id="5237293at2759"/>
<dbReference type="AlphaFoldDB" id="A0A166W767"/>
<comment type="caution">
    <text evidence="3">The sequence shown here is derived from an EMBL/GenBank/DDBJ whole genome shotgun (WGS) entry which is preliminary data.</text>
</comment>
<feature type="compositionally biased region" description="Basic and acidic residues" evidence="1">
    <location>
        <begin position="226"/>
        <end position="236"/>
    </location>
</feature>
<dbReference type="InterPro" id="IPR000095">
    <property type="entry name" value="CRIB_dom"/>
</dbReference>
<evidence type="ECO:0000313" key="3">
    <source>
        <dbReference type="EMBL" id="OAA34414.1"/>
    </source>
</evidence>
<evidence type="ECO:0000256" key="1">
    <source>
        <dbReference type="SAM" id="MobiDB-lite"/>
    </source>
</evidence>
<feature type="domain" description="CRIB" evidence="2">
    <location>
        <begin position="214"/>
        <end position="227"/>
    </location>
</feature>
<feature type="compositionally biased region" description="Low complexity" evidence="1">
    <location>
        <begin position="696"/>
        <end position="712"/>
    </location>
</feature>
<keyword evidence="4" id="KW-1185">Reference proteome</keyword>
<feature type="region of interest" description="Disordered" evidence="1">
    <location>
        <begin position="279"/>
        <end position="347"/>
    </location>
</feature>
<feature type="compositionally biased region" description="Basic and acidic residues" evidence="1">
    <location>
        <begin position="616"/>
        <end position="630"/>
    </location>
</feature>
<dbReference type="Proteomes" id="UP000243498">
    <property type="component" value="Unassembled WGS sequence"/>
</dbReference>
<organism evidence="3 4">
    <name type="scientific">Metarhizium rileyi (strain RCEF 4871)</name>
    <name type="common">Nomuraea rileyi</name>
    <dbReference type="NCBI Taxonomy" id="1649241"/>
    <lineage>
        <taxon>Eukaryota</taxon>
        <taxon>Fungi</taxon>
        <taxon>Dikarya</taxon>
        <taxon>Ascomycota</taxon>
        <taxon>Pezizomycotina</taxon>
        <taxon>Sordariomycetes</taxon>
        <taxon>Hypocreomycetidae</taxon>
        <taxon>Hypocreales</taxon>
        <taxon>Clavicipitaceae</taxon>
        <taxon>Metarhizium</taxon>
    </lineage>
</organism>
<feature type="region of interest" description="Disordered" evidence="1">
    <location>
        <begin position="609"/>
        <end position="632"/>
    </location>
</feature>
<feature type="compositionally biased region" description="Basic residues" evidence="1">
    <location>
        <begin position="148"/>
        <end position="160"/>
    </location>
</feature>